<gene>
    <name evidence="1" type="ORF">FUG_LOCUS511639</name>
</gene>
<sequence length="159" mass="18525">MKYALSEDTRFRKQVSLVQSNTNRLWEECPENPWQALERQQLHPDACQIAANLPGCLVFNTTVTRLDVDQLLLGNIYDVPDEFREIMLNSDDRILDLIAWLRPDERITASDDFRRCQLLVMLVARDVSQPYVARRLAVGYVNTRCCEGYTTRWETIVLC</sequence>
<reference evidence="1" key="1">
    <citation type="submission" date="2019-04" db="EMBL/GenBank/DDBJ databases">
        <authorList>
            <person name="Melise S."/>
            <person name="Noan J."/>
            <person name="Okalmin O."/>
        </authorList>
    </citation>
    <scope>NUCLEOTIDE SEQUENCE</scope>
    <source>
        <strain evidence="1">FN9</strain>
    </source>
</reference>
<proteinExistence type="predicted"/>
<dbReference type="EMBL" id="CAAKMV010000174">
    <property type="protein sequence ID" value="VIO63123.1"/>
    <property type="molecule type" value="Genomic_DNA"/>
</dbReference>
<name>A0A4E9EJS5_GIBZA</name>
<evidence type="ECO:0000313" key="1">
    <source>
        <dbReference type="EMBL" id="VIO63123.1"/>
    </source>
</evidence>
<protein>
    <submittedName>
        <fullName evidence="1">Uncharacterized protein</fullName>
    </submittedName>
</protein>
<organism evidence="1">
    <name type="scientific">Gibberella zeae</name>
    <name type="common">Wheat head blight fungus</name>
    <name type="synonym">Fusarium graminearum</name>
    <dbReference type="NCBI Taxonomy" id="5518"/>
    <lineage>
        <taxon>Eukaryota</taxon>
        <taxon>Fungi</taxon>
        <taxon>Dikarya</taxon>
        <taxon>Ascomycota</taxon>
        <taxon>Pezizomycotina</taxon>
        <taxon>Sordariomycetes</taxon>
        <taxon>Hypocreomycetidae</taxon>
        <taxon>Hypocreales</taxon>
        <taxon>Nectriaceae</taxon>
        <taxon>Fusarium</taxon>
    </lineage>
</organism>
<accession>A0A4E9EJS5</accession>
<dbReference type="AlphaFoldDB" id="A0A4E9EJS5"/>